<keyword evidence="6" id="KW-1185">Reference proteome</keyword>
<dbReference type="Pfam" id="PF00903">
    <property type="entry name" value="Glyoxalase"/>
    <property type="match status" value="1"/>
</dbReference>
<dbReference type="InterPro" id="IPR004360">
    <property type="entry name" value="Glyas_Fos-R_dOase_dom"/>
</dbReference>
<comment type="similarity">
    <text evidence="1">Belongs to the bleomycin resistance protein family.</text>
</comment>
<dbReference type="Proteomes" id="UP000051063">
    <property type="component" value="Unassembled WGS sequence"/>
</dbReference>
<evidence type="ECO:0000256" key="1">
    <source>
        <dbReference type="ARBA" id="ARBA00011051"/>
    </source>
</evidence>
<evidence type="ECO:0000313" key="5">
    <source>
        <dbReference type="EMBL" id="KQL45084.1"/>
    </source>
</evidence>
<dbReference type="EMBL" id="LJJB01000013">
    <property type="protein sequence ID" value="KQL45084.1"/>
    <property type="molecule type" value="Genomic_DNA"/>
</dbReference>
<name>A0ABR5N3K6_BRECH</name>
<accession>A0ABR5N3K6</accession>
<dbReference type="PROSITE" id="PS51819">
    <property type="entry name" value="VOC"/>
    <property type="match status" value="1"/>
</dbReference>
<dbReference type="InterPro" id="IPR000335">
    <property type="entry name" value="Bleomycin-R"/>
</dbReference>
<evidence type="ECO:0000259" key="4">
    <source>
        <dbReference type="PROSITE" id="PS51819"/>
    </source>
</evidence>
<comment type="caution">
    <text evidence="5">The sequence shown here is derived from an EMBL/GenBank/DDBJ whole genome shotgun (WGS) entry which is preliminary data.</text>
</comment>
<gene>
    <name evidence="5" type="ORF">AN963_27645</name>
</gene>
<proteinExistence type="inferred from homology"/>
<dbReference type="InterPro" id="IPR029068">
    <property type="entry name" value="Glyas_Bleomycin-R_OHBP_Dase"/>
</dbReference>
<reference evidence="5 6" key="1">
    <citation type="submission" date="2015-09" db="EMBL/GenBank/DDBJ databases">
        <title>Genome sequencing project for genomic taxonomy and phylogenomics of Bacillus-like bacteria.</title>
        <authorList>
            <person name="Liu B."/>
            <person name="Wang J."/>
            <person name="Zhu Y."/>
            <person name="Liu G."/>
            <person name="Chen Q."/>
            <person name="Chen Z."/>
            <person name="Lan J."/>
            <person name="Che J."/>
            <person name="Ge C."/>
            <person name="Shi H."/>
            <person name="Pan Z."/>
            <person name="Liu X."/>
        </authorList>
    </citation>
    <scope>NUCLEOTIDE SEQUENCE [LARGE SCALE GENOMIC DNA]</scope>
    <source>
        <strain evidence="5 6">DSM 8552</strain>
    </source>
</reference>
<evidence type="ECO:0000256" key="3">
    <source>
        <dbReference type="ARBA" id="ARBA00023251"/>
    </source>
</evidence>
<feature type="domain" description="VOC" evidence="4">
    <location>
        <begin position="2"/>
        <end position="128"/>
    </location>
</feature>
<evidence type="ECO:0000313" key="6">
    <source>
        <dbReference type="Proteomes" id="UP000051063"/>
    </source>
</evidence>
<protein>
    <recommendedName>
        <fullName evidence="2">Bleomycin resistance protein</fullName>
    </recommendedName>
</protein>
<keyword evidence="3" id="KW-0046">Antibiotic resistance</keyword>
<organism evidence="5 6">
    <name type="scientific">Brevibacillus choshinensis</name>
    <dbReference type="NCBI Taxonomy" id="54911"/>
    <lineage>
        <taxon>Bacteria</taxon>
        <taxon>Bacillati</taxon>
        <taxon>Bacillota</taxon>
        <taxon>Bacilli</taxon>
        <taxon>Bacillales</taxon>
        <taxon>Paenibacillaceae</taxon>
        <taxon>Brevibacillus</taxon>
    </lineage>
</organism>
<dbReference type="InterPro" id="IPR037523">
    <property type="entry name" value="VOC_core"/>
</dbReference>
<dbReference type="PRINTS" id="PR00311">
    <property type="entry name" value="BLEOMYCINRST"/>
</dbReference>
<sequence>MQMLQAIPALPVKDVTLSLDFYRDKLGFTVVHQEGGLAVLVCHDVQIHLWVANDDSWKTRSNPSPVCTGAESFIAGTVSCQIRVEGVDELHDRMKPMGIVHPNAQLCDQPWGVRDFGVLDRQQLDYIL</sequence>
<dbReference type="SUPFAM" id="SSF54593">
    <property type="entry name" value="Glyoxalase/Bleomycin resistance protein/Dihydroxybiphenyl dioxygenase"/>
    <property type="match status" value="1"/>
</dbReference>
<dbReference type="Gene3D" id="3.10.180.10">
    <property type="entry name" value="2,3-Dihydroxybiphenyl 1,2-Dioxygenase, domain 1"/>
    <property type="match status" value="1"/>
</dbReference>
<evidence type="ECO:0000256" key="2">
    <source>
        <dbReference type="ARBA" id="ARBA00021572"/>
    </source>
</evidence>